<evidence type="ECO:0000313" key="1">
    <source>
        <dbReference type="EMBL" id="MER6976608.1"/>
    </source>
</evidence>
<proteinExistence type="predicted"/>
<evidence type="ECO:0000313" key="2">
    <source>
        <dbReference type="Proteomes" id="UP001458415"/>
    </source>
</evidence>
<evidence type="ECO:0008006" key="3">
    <source>
        <dbReference type="Google" id="ProtNLM"/>
    </source>
</evidence>
<keyword evidence="2" id="KW-1185">Reference proteome</keyword>
<gene>
    <name evidence="1" type="ORF">ABT317_06075</name>
</gene>
<dbReference type="EMBL" id="JBEPCU010000054">
    <property type="protein sequence ID" value="MER6976608.1"/>
    <property type="molecule type" value="Genomic_DNA"/>
</dbReference>
<protein>
    <recommendedName>
        <fullName evidence="3">DUF4259 domain-containing protein</fullName>
    </recommendedName>
</protein>
<reference evidence="1 2" key="1">
    <citation type="submission" date="2024-06" db="EMBL/GenBank/DDBJ databases">
        <title>The Natural Products Discovery Center: Release of the First 8490 Sequenced Strains for Exploring Actinobacteria Biosynthetic Diversity.</title>
        <authorList>
            <person name="Kalkreuter E."/>
            <person name="Kautsar S.A."/>
            <person name="Yang D."/>
            <person name="Bader C.D."/>
            <person name="Teijaro C.N."/>
            <person name="Fluegel L."/>
            <person name="Davis C.M."/>
            <person name="Simpson J.R."/>
            <person name="Lauterbach L."/>
            <person name="Steele A.D."/>
            <person name="Gui C."/>
            <person name="Meng S."/>
            <person name="Li G."/>
            <person name="Viehrig K."/>
            <person name="Ye F."/>
            <person name="Su P."/>
            <person name="Kiefer A.F."/>
            <person name="Nichols A."/>
            <person name="Cepeda A.J."/>
            <person name="Yan W."/>
            <person name="Fan B."/>
            <person name="Jiang Y."/>
            <person name="Adhikari A."/>
            <person name="Zheng C.-J."/>
            <person name="Schuster L."/>
            <person name="Cowan T.M."/>
            <person name="Smanski M.J."/>
            <person name="Chevrette M.G."/>
            <person name="De Carvalho L.P.S."/>
            <person name="Shen B."/>
        </authorList>
    </citation>
    <scope>NUCLEOTIDE SEQUENCE [LARGE SCALE GENOMIC DNA]</scope>
    <source>
        <strain evidence="1 2">NPDC000634</strain>
    </source>
</reference>
<accession>A0ABV1VYS3</accession>
<organism evidence="1 2">
    <name type="scientific">Streptomyces carpinensis</name>
    <dbReference type="NCBI Taxonomy" id="66369"/>
    <lineage>
        <taxon>Bacteria</taxon>
        <taxon>Bacillati</taxon>
        <taxon>Actinomycetota</taxon>
        <taxon>Actinomycetes</taxon>
        <taxon>Kitasatosporales</taxon>
        <taxon>Streptomycetaceae</taxon>
        <taxon>Streptomyces</taxon>
    </lineage>
</organism>
<name>A0ABV1VYS3_9ACTN</name>
<comment type="caution">
    <text evidence="1">The sequence shown here is derived from an EMBL/GenBank/DDBJ whole genome shotgun (WGS) entry which is preliminary data.</text>
</comment>
<dbReference type="RefSeq" id="WP_143668127.1">
    <property type="nucleotide sequence ID" value="NZ_MUBM01000204.1"/>
</dbReference>
<sequence length="207" mass="22075">MEALVDPTEAELMVLCAAAAERGTGFCRVLGSAEQQEWLDAALEAVWSAAAGQTVADECADLLDALVLEEDEGGTEDPTAGPGFFADQSAGLVGEALAMAMTPSAERVETVLRTVRSLLSMADFTLSGEKPVIVRAGQTPPAGPLVSRELEARREALALLARDRQDAEGEGYPPRRDVLIELREATRAFVTEVTPSLEEFAEGKNWL</sequence>
<dbReference type="Proteomes" id="UP001458415">
    <property type="component" value="Unassembled WGS sequence"/>
</dbReference>